<dbReference type="RefSeq" id="WP_212188053.1">
    <property type="nucleotide sequence ID" value="NZ_JAGTAR010000001.1"/>
</dbReference>
<evidence type="ECO:0000313" key="4">
    <source>
        <dbReference type="Proteomes" id="UP000679220"/>
    </source>
</evidence>
<dbReference type="Gene3D" id="3.40.710.10">
    <property type="entry name" value="DD-peptidase/beta-lactamase superfamily"/>
    <property type="match status" value="1"/>
</dbReference>
<dbReference type="PANTHER" id="PTHR43283:SF11">
    <property type="entry name" value="BETA-LACTAMASE-RELATED DOMAIN-CONTAINING PROTEIN"/>
    <property type="match status" value="1"/>
</dbReference>
<evidence type="ECO:0000259" key="2">
    <source>
        <dbReference type="Pfam" id="PF00144"/>
    </source>
</evidence>
<evidence type="ECO:0000313" key="3">
    <source>
        <dbReference type="EMBL" id="MBR8534152.1"/>
    </source>
</evidence>
<reference evidence="3" key="2">
    <citation type="submission" date="2021-04" db="EMBL/GenBank/DDBJ databases">
        <authorList>
            <person name="Zhang T."/>
            <person name="Zhang Y."/>
            <person name="Lu D."/>
            <person name="Zuo D."/>
            <person name="Du Z."/>
        </authorList>
    </citation>
    <scope>NUCLEOTIDE SEQUENCE</scope>
    <source>
        <strain evidence="3">JR1</strain>
    </source>
</reference>
<dbReference type="InterPro" id="IPR012338">
    <property type="entry name" value="Beta-lactam/transpept-like"/>
</dbReference>
<reference evidence="3" key="1">
    <citation type="journal article" date="2018" name="Int. J. Syst. Evol. Microbiol.">
        <title>Carboxylicivirga sediminis sp. nov., isolated from coastal sediment.</title>
        <authorList>
            <person name="Wang F.Q."/>
            <person name="Ren L.H."/>
            <person name="Zou R.J."/>
            <person name="Sun Y.Z."/>
            <person name="Liu X.J."/>
            <person name="Jiang F."/>
            <person name="Liu L.J."/>
        </authorList>
    </citation>
    <scope>NUCLEOTIDE SEQUENCE</scope>
    <source>
        <strain evidence="3">JR1</strain>
    </source>
</reference>
<dbReference type="Pfam" id="PF00144">
    <property type="entry name" value="Beta-lactamase"/>
    <property type="match status" value="1"/>
</dbReference>
<evidence type="ECO:0000256" key="1">
    <source>
        <dbReference type="ARBA" id="ARBA00022801"/>
    </source>
</evidence>
<dbReference type="AlphaFoldDB" id="A0A941F054"/>
<comment type="caution">
    <text evidence="3">The sequence shown here is derived from an EMBL/GenBank/DDBJ whole genome shotgun (WGS) entry which is preliminary data.</text>
</comment>
<keyword evidence="4" id="KW-1185">Reference proteome</keyword>
<dbReference type="GO" id="GO:0016787">
    <property type="term" value="F:hydrolase activity"/>
    <property type="evidence" value="ECO:0007669"/>
    <property type="project" value="UniProtKB-KW"/>
</dbReference>
<name>A0A941F054_9BACT</name>
<feature type="domain" description="Beta-lactamase-related" evidence="2">
    <location>
        <begin position="215"/>
        <end position="576"/>
    </location>
</feature>
<dbReference type="InterPro" id="IPR001466">
    <property type="entry name" value="Beta-lactam-related"/>
</dbReference>
<proteinExistence type="predicted"/>
<dbReference type="EMBL" id="JAGTAR010000001">
    <property type="protein sequence ID" value="MBR8534152.1"/>
    <property type="molecule type" value="Genomic_DNA"/>
</dbReference>
<dbReference type="SUPFAM" id="SSF56601">
    <property type="entry name" value="beta-lactamase/transpeptidase-like"/>
    <property type="match status" value="1"/>
</dbReference>
<protein>
    <submittedName>
        <fullName evidence="3">Serine hydrolase</fullName>
    </submittedName>
</protein>
<organism evidence="3 4">
    <name type="scientific">Carboxylicivirga sediminis</name>
    <dbReference type="NCBI Taxonomy" id="2006564"/>
    <lineage>
        <taxon>Bacteria</taxon>
        <taxon>Pseudomonadati</taxon>
        <taxon>Bacteroidota</taxon>
        <taxon>Bacteroidia</taxon>
        <taxon>Marinilabiliales</taxon>
        <taxon>Marinilabiliaceae</taxon>
        <taxon>Carboxylicivirga</taxon>
    </lineage>
</organism>
<dbReference type="Proteomes" id="UP000679220">
    <property type="component" value="Unassembled WGS sequence"/>
</dbReference>
<sequence>MKKAIIAIILVFGWIFTCKAGTQLNDSVDYSIKLYEVLKQFSWLKQTGDNMPLQDLTTDKIGFVVSDDFDEWETNLYRYQQVKVYSAYDSSFVDKVEADAITHLVVVTNDSNSLVLDDVVDQNLTLSLLNFADSLMLAGEQLEKVDNALFCSSNTALNRDLAIQLVYKAISLPSEGEALNISDKNQRLKHLSAEVFGLDQQEIKACVDSVVYEAINAKAFPGCRVLVALKGVVIFNESYGYHTYNKRIKVRQHDVYDLASVTKISGPLPLIMKACDEQLMELDQPFYYYWPDWEKRLFHRSNKEEMTVRDVLAHQAKLTPYINYYPLLLKDGMYKEQYFDINKSDRFSLQIDRHLYLSASFKKEVYKAIRKSSLLDEAKYKYSGLSYMIYPDLLSRLYKTNYETLLYNEFYKPLGASSLTYKPLEYIESSRIVPTEYDHHFRKQQIRGLVHDEAAAVMGGVSGNAGLFSSADDLAKLMQMYLQKGSYGGIQYISEATIKEFTKVQFPANNNRRGAGFDKPLFGNDTLSIQDSYPAPGVSKASYGHSGFTGTFVWIDPEYELVYIFLSNRVYPTRDNPLIYQMNVRPRIQQIFYDALKNIDGYQSSGKP</sequence>
<dbReference type="PANTHER" id="PTHR43283">
    <property type="entry name" value="BETA-LACTAMASE-RELATED"/>
    <property type="match status" value="1"/>
</dbReference>
<keyword evidence="1 3" id="KW-0378">Hydrolase</keyword>
<dbReference type="InterPro" id="IPR050789">
    <property type="entry name" value="Diverse_Enzym_Activities"/>
</dbReference>
<accession>A0A941F054</accession>
<gene>
    <name evidence="3" type="ORF">KDU71_01140</name>
</gene>